<dbReference type="Proteomes" id="UP000245202">
    <property type="component" value="Unassembled WGS sequence"/>
</dbReference>
<evidence type="ECO:0000259" key="1">
    <source>
        <dbReference type="Pfam" id="PF13391"/>
    </source>
</evidence>
<protein>
    <submittedName>
        <fullName evidence="2">HNH endonuclease</fullName>
    </submittedName>
</protein>
<keyword evidence="3" id="KW-1185">Reference proteome</keyword>
<dbReference type="InterPro" id="IPR003615">
    <property type="entry name" value="HNH_nuc"/>
</dbReference>
<keyword evidence="2" id="KW-0378">Hydrolase</keyword>
<organism evidence="2 3">
    <name type="scientific">Paenibacillus agaridevorans</name>
    <dbReference type="NCBI Taxonomy" id="171404"/>
    <lineage>
        <taxon>Bacteria</taxon>
        <taxon>Bacillati</taxon>
        <taxon>Bacillota</taxon>
        <taxon>Bacilli</taxon>
        <taxon>Bacillales</taxon>
        <taxon>Paenibacillaceae</taxon>
        <taxon>Paenibacillus</taxon>
    </lineage>
</organism>
<dbReference type="EMBL" id="BDQX01000036">
    <property type="protein sequence ID" value="GBG06197.1"/>
    <property type="molecule type" value="Genomic_DNA"/>
</dbReference>
<dbReference type="GO" id="GO:0004519">
    <property type="term" value="F:endonuclease activity"/>
    <property type="evidence" value="ECO:0007669"/>
    <property type="project" value="UniProtKB-KW"/>
</dbReference>
<dbReference type="Pfam" id="PF13391">
    <property type="entry name" value="HNH_2"/>
    <property type="match status" value="1"/>
</dbReference>
<comment type="caution">
    <text evidence="2">The sequence shown here is derived from an EMBL/GenBank/DDBJ whole genome shotgun (WGS) entry which is preliminary data.</text>
</comment>
<feature type="domain" description="HNH nuclease" evidence="1">
    <location>
        <begin position="138"/>
        <end position="187"/>
    </location>
</feature>
<accession>A0A2R5EI58</accession>
<sequence length="233" mass="26554">MHQIDCTGKVFTKTELIHANNASIREGRNRALKEDYLESLPDDFYFPICLALDEHNRGEIRVQIVLDFDGTKGFLDLTKKRYDYLPIAKINEDGVVELEYILGKPYPDEREYVEKVVRSVVRNKDFRKNVLLAYGNQCAMCEIKDVAALVAAHIYPAHLCADDSVNNGICLCSTHDSAYEKGTICINADGEIINYSDSIKVSYLKIRVPMNINDYPSPERLSQRLEISRSNRV</sequence>
<dbReference type="RefSeq" id="WP_108991535.1">
    <property type="nucleotide sequence ID" value="NZ_BDQX01000036.1"/>
</dbReference>
<evidence type="ECO:0000313" key="2">
    <source>
        <dbReference type="EMBL" id="GBG06197.1"/>
    </source>
</evidence>
<name>A0A2R5EI58_9BACL</name>
<evidence type="ECO:0000313" key="3">
    <source>
        <dbReference type="Proteomes" id="UP000245202"/>
    </source>
</evidence>
<reference evidence="2 3" key="1">
    <citation type="submission" date="2017-08" db="EMBL/GenBank/DDBJ databases">
        <title>Substantial Increase in Enzyme Production by Combined Drug-Resistance Mutations in Paenibacillus agaridevorans.</title>
        <authorList>
            <person name="Tanaka Y."/>
            <person name="Funane K."/>
            <person name="Hosaka T."/>
            <person name="Shiwa Y."/>
            <person name="Fujita N."/>
            <person name="Miyazaki T."/>
            <person name="Yoshikawa H."/>
            <person name="Murakami K."/>
            <person name="Kasahara K."/>
            <person name="Inaoka T."/>
            <person name="Hiraga Y."/>
            <person name="Ochi K."/>
        </authorList>
    </citation>
    <scope>NUCLEOTIDE SEQUENCE [LARGE SCALE GENOMIC DNA]</scope>
    <source>
        <strain evidence="2 3">T-3040</strain>
    </source>
</reference>
<keyword evidence="2" id="KW-0255">Endonuclease</keyword>
<gene>
    <name evidence="2" type="ORF">PAT3040_00710</name>
</gene>
<dbReference type="AlphaFoldDB" id="A0A2R5EI58"/>
<keyword evidence="2" id="KW-0540">Nuclease</keyword>
<proteinExistence type="predicted"/>